<keyword evidence="1" id="KW-0560">Oxidoreductase</keyword>
<dbReference type="SUPFAM" id="SSF51735">
    <property type="entry name" value="NAD(P)-binding Rossmann-fold domains"/>
    <property type="match status" value="1"/>
</dbReference>
<comment type="caution">
    <text evidence="4">The sequence shown here is derived from an EMBL/GenBank/DDBJ whole genome shotgun (WGS) entry which is preliminary data.</text>
</comment>
<dbReference type="InterPro" id="IPR050129">
    <property type="entry name" value="Zn_alcohol_dh"/>
</dbReference>
<gene>
    <name evidence="4" type="primary">adhB</name>
    <name evidence="4" type="ORF">GCM10011614_34460</name>
</gene>
<dbReference type="Pfam" id="PF00107">
    <property type="entry name" value="ADH_zinc_N"/>
    <property type="match status" value="1"/>
</dbReference>
<evidence type="ECO:0000313" key="5">
    <source>
        <dbReference type="Proteomes" id="UP000648075"/>
    </source>
</evidence>
<evidence type="ECO:0000256" key="1">
    <source>
        <dbReference type="ARBA" id="ARBA00023002"/>
    </source>
</evidence>
<proteinExistence type="predicted"/>
<accession>A0A918PPP2</accession>
<dbReference type="InterPro" id="IPR013149">
    <property type="entry name" value="ADH-like_C"/>
</dbReference>
<dbReference type="Proteomes" id="UP000648075">
    <property type="component" value="Unassembled WGS sequence"/>
</dbReference>
<dbReference type="PANTHER" id="PTHR43401:SF2">
    <property type="entry name" value="L-THREONINE 3-DEHYDROGENASE"/>
    <property type="match status" value="1"/>
</dbReference>
<dbReference type="AlphaFoldDB" id="A0A918PPP2"/>
<dbReference type="InterPro" id="IPR036291">
    <property type="entry name" value="NAD(P)-bd_dom_sf"/>
</dbReference>
<sequence length="358" mass="37596">MTLEQDGDMKTGLILGTGKFELREVDNPVVRKGGAVVAISLCGICGSDIGAYKHGDDSPFAYPPAVCGHEWCGVIEDLDPEIDYLAVGDRVIFSAPPPCGTNCTACRQGKYSACSSIVAAFFGQDGFSPNSGGFAPRQCVDARRLIRMPDEISDIEGAMAEPASVASHCVRRSGLLTGDRVAVIGAGPIGLFTLQAAAASGAQDILVIEPSATRRELARQLGATHVCAPGREATECIGDITRGLGVDQVFECAGVAATLQDATTYVRQRGTVNLLGLSGVKAAIDTDSWLVKEIAIQTSLGFDKADMEAALVNMTNGSINTKSMLTDTIPLENLESTIKEISNGRDSVKILVDPRDIS</sequence>
<dbReference type="SUPFAM" id="SSF50129">
    <property type="entry name" value="GroES-like"/>
    <property type="match status" value="1"/>
</dbReference>
<protein>
    <submittedName>
        <fullName evidence="4">Butanediol dehydrogenase</fullName>
    </submittedName>
</protein>
<name>A0A918PPP2_9SPHN</name>
<dbReference type="Pfam" id="PF08240">
    <property type="entry name" value="ADH_N"/>
    <property type="match status" value="1"/>
</dbReference>
<feature type="domain" description="Alcohol dehydrogenase-like N-terminal" evidence="3">
    <location>
        <begin position="33"/>
        <end position="150"/>
    </location>
</feature>
<evidence type="ECO:0000259" key="3">
    <source>
        <dbReference type="Pfam" id="PF08240"/>
    </source>
</evidence>
<dbReference type="PANTHER" id="PTHR43401">
    <property type="entry name" value="L-THREONINE 3-DEHYDROGENASE"/>
    <property type="match status" value="1"/>
</dbReference>
<dbReference type="EMBL" id="BMZA01000031">
    <property type="protein sequence ID" value="GGZ16957.1"/>
    <property type="molecule type" value="Genomic_DNA"/>
</dbReference>
<dbReference type="Gene3D" id="3.90.180.10">
    <property type="entry name" value="Medium-chain alcohol dehydrogenases, catalytic domain"/>
    <property type="match status" value="1"/>
</dbReference>
<dbReference type="GO" id="GO:0016491">
    <property type="term" value="F:oxidoreductase activity"/>
    <property type="evidence" value="ECO:0007669"/>
    <property type="project" value="UniProtKB-KW"/>
</dbReference>
<reference evidence="4" key="2">
    <citation type="submission" date="2020-09" db="EMBL/GenBank/DDBJ databases">
        <authorList>
            <person name="Sun Q."/>
            <person name="Kim S."/>
        </authorList>
    </citation>
    <scope>NUCLEOTIDE SEQUENCE</scope>
    <source>
        <strain evidence="4">KCTC 32255</strain>
    </source>
</reference>
<reference evidence="4" key="1">
    <citation type="journal article" date="2014" name="Int. J. Syst. Evol. Microbiol.">
        <title>Complete genome sequence of Corynebacterium casei LMG S-19264T (=DSM 44701T), isolated from a smear-ripened cheese.</title>
        <authorList>
            <consortium name="US DOE Joint Genome Institute (JGI-PGF)"/>
            <person name="Walter F."/>
            <person name="Albersmeier A."/>
            <person name="Kalinowski J."/>
            <person name="Ruckert C."/>
        </authorList>
    </citation>
    <scope>NUCLEOTIDE SEQUENCE</scope>
    <source>
        <strain evidence="4">KCTC 32255</strain>
    </source>
</reference>
<dbReference type="InterPro" id="IPR013154">
    <property type="entry name" value="ADH-like_N"/>
</dbReference>
<evidence type="ECO:0000259" key="2">
    <source>
        <dbReference type="Pfam" id="PF00107"/>
    </source>
</evidence>
<feature type="domain" description="Alcohol dehydrogenase-like C-terminal" evidence="2">
    <location>
        <begin position="188"/>
        <end position="312"/>
    </location>
</feature>
<organism evidence="4 5">
    <name type="scientific">Novosphingobium colocasiae</name>
    <dbReference type="NCBI Taxonomy" id="1256513"/>
    <lineage>
        <taxon>Bacteria</taxon>
        <taxon>Pseudomonadati</taxon>
        <taxon>Pseudomonadota</taxon>
        <taxon>Alphaproteobacteria</taxon>
        <taxon>Sphingomonadales</taxon>
        <taxon>Sphingomonadaceae</taxon>
        <taxon>Novosphingobium</taxon>
    </lineage>
</organism>
<keyword evidence="5" id="KW-1185">Reference proteome</keyword>
<evidence type="ECO:0000313" key="4">
    <source>
        <dbReference type="EMBL" id="GGZ16957.1"/>
    </source>
</evidence>
<dbReference type="InterPro" id="IPR011032">
    <property type="entry name" value="GroES-like_sf"/>
</dbReference>
<dbReference type="Gene3D" id="3.40.50.720">
    <property type="entry name" value="NAD(P)-binding Rossmann-like Domain"/>
    <property type="match status" value="1"/>
</dbReference>